<evidence type="ECO:0000313" key="2">
    <source>
        <dbReference type="WBParaSite" id="ACRNAN_scaffold5679.g27073.t1"/>
    </source>
</evidence>
<name>A0A914E5X1_9BILA</name>
<reference evidence="2" key="1">
    <citation type="submission" date="2022-11" db="UniProtKB">
        <authorList>
            <consortium name="WormBaseParasite"/>
        </authorList>
    </citation>
    <scope>IDENTIFICATION</scope>
</reference>
<dbReference type="AlphaFoldDB" id="A0A914E5X1"/>
<dbReference type="Proteomes" id="UP000887540">
    <property type="component" value="Unplaced"/>
</dbReference>
<evidence type="ECO:0000313" key="1">
    <source>
        <dbReference type="Proteomes" id="UP000887540"/>
    </source>
</evidence>
<dbReference type="WBParaSite" id="ACRNAN_scaffold5679.g27073.t1">
    <property type="protein sequence ID" value="ACRNAN_scaffold5679.g27073.t1"/>
    <property type="gene ID" value="ACRNAN_scaffold5679.g27073"/>
</dbReference>
<proteinExistence type="predicted"/>
<protein>
    <submittedName>
        <fullName evidence="2">Uncharacterized protein</fullName>
    </submittedName>
</protein>
<organism evidence="1 2">
    <name type="scientific">Acrobeloides nanus</name>
    <dbReference type="NCBI Taxonomy" id="290746"/>
    <lineage>
        <taxon>Eukaryota</taxon>
        <taxon>Metazoa</taxon>
        <taxon>Ecdysozoa</taxon>
        <taxon>Nematoda</taxon>
        <taxon>Chromadorea</taxon>
        <taxon>Rhabditida</taxon>
        <taxon>Tylenchina</taxon>
        <taxon>Cephalobomorpha</taxon>
        <taxon>Cephaloboidea</taxon>
        <taxon>Cephalobidae</taxon>
        <taxon>Acrobeloides</taxon>
    </lineage>
</organism>
<sequence length="178" mass="20817">MKVFFDQADFGYIRDRKDSMKIICSSNKPDGSFLECSDHLRICRARNIFFNFKSLRAKNGGRYRNDVIHEGEVGGNCDKFDQKLLESRADWQSYLQSWGHELVHFRSYPHFHVDEKHCDVIFDRPTIVIKLDASINILSTERFIRMSMFFGGIRFMADLLTTCLVSRGNLFLTINLMN</sequence>
<accession>A0A914E5X1</accession>
<keyword evidence="1" id="KW-1185">Reference proteome</keyword>